<dbReference type="PANTHER" id="PTHR43292:SF4">
    <property type="entry name" value="ACYL-COA DEHYDROGENASE FADE34"/>
    <property type="match status" value="1"/>
</dbReference>
<dbReference type="Gene3D" id="2.40.110.10">
    <property type="entry name" value="Butyryl-CoA Dehydrogenase, subunit A, domain 2"/>
    <property type="match status" value="1"/>
</dbReference>
<comment type="cofactor">
    <cofactor evidence="1 6">
        <name>FAD</name>
        <dbReference type="ChEBI" id="CHEBI:57692"/>
    </cofactor>
</comment>
<proteinExistence type="inferred from homology"/>
<dbReference type="EMBL" id="JBHRYE010000042">
    <property type="protein sequence ID" value="MFC3673317.1"/>
    <property type="molecule type" value="Genomic_DNA"/>
</dbReference>
<feature type="domain" description="Acyl-CoA dehydrogenase/oxidase N-terminal" evidence="9">
    <location>
        <begin position="8"/>
        <end position="104"/>
    </location>
</feature>
<dbReference type="PANTHER" id="PTHR43292">
    <property type="entry name" value="ACYL-COA DEHYDROGENASE"/>
    <property type="match status" value="1"/>
</dbReference>
<evidence type="ECO:0000256" key="3">
    <source>
        <dbReference type="ARBA" id="ARBA00022630"/>
    </source>
</evidence>
<evidence type="ECO:0000256" key="6">
    <source>
        <dbReference type="RuleBase" id="RU362125"/>
    </source>
</evidence>
<name>A0ABV7V8X4_9SPHN</name>
<dbReference type="Gene3D" id="1.10.540.10">
    <property type="entry name" value="Acyl-CoA dehydrogenase/oxidase, N-terminal domain"/>
    <property type="match status" value="1"/>
</dbReference>
<dbReference type="Gene3D" id="1.20.140.10">
    <property type="entry name" value="Butyryl-CoA Dehydrogenase, subunit A, domain 3"/>
    <property type="match status" value="1"/>
</dbReference>
<dbReference type="InterPro" id="IPR013786">
    <property type="entry name" value="AcylCoA_DH/ox_N"/>
</dbReference>
<keyword evidence="3 6" id="KW-0285">Flavoprotein</keyword>
<feature type="domain" description="Acyl-CoA dehydrogenase/oxidase C-terminal" evidence="7">
    <location>
        <begin position="233"/>
        <end position="385"/>
    </location>
</feature>
<dbReference type="Pfam" id="PF02770">
    <property type="entry name" value="Acyl-CoA_dh_M"/>
    <property type="match status" value="1"/>
</dbReference>
<dbReference type="InterPro" id="IPR052161">
    <property type="entry name" value="Mycobact_Acyl-CoA_DH"/>
</dbReference>
<dbReference type="InterPro" id="IPR036250">
    <property type="entry name" value="AcylCo_DH-like_C"/>
</dbReference>
<dbReference type="InterPro" id="IPR009100">
    <property type="entry name" value="AcylCoA_DH/oxidase_NM_dom_sf"/>
</dbReference>
<dbReference type="SUPFAM" id="SSF56645">
    <property type="entry name" value="Acyl-CoA dehydrogenase NM domain-like"/>
    <property type="match status" value="1"/>
</dbReference>
<dbReference type="Pfam" id="PF02771">
    <property type="entry name" value="Acyl-CoA_dh_N"/>
    <property type="match status" value="1"/>
</dbReference>
<dbReference type="InterPro" id="IPR037069">
    <property type="entry name" value="AcylCoA_DH/ox_N_sf"/>
</dbReference>
<evidence type="ECO:0000259" key="9">
    <source>
        <dbReference type="Pfam" id="PF02771"/>
    </source>
</evidence>
<keyword evidence="5 6" id="KW-0560">Oxidoreductase</keyword>
<dbReference type="InterPro" id="IPR009075">
    <property type="entry name" value="AcylCo_DH/oxidase_C"/>
</dbReference>
<dbReference type="SUPFAM" id="SSF47203">
    <property type="entry name" value="Acyl-CoA dehydrogenase C-terminal domain-like"/>
    <property type="match status" value="1"/>
</dbReference>
<comment type="caution">
    <text evidence="10">The sequence shown here is derived from an EMBL/GenBank/DDBJ whole genome shotgun (WGS) entry which is preliminary data.</text>
</comment>
<dbReference type="InterPro" id="IPR046373">
    <property type="entry name" value="Acyl-CoA_Oxase/DH_mid-dom_sf"/>
</dbReference>
<organism evidence="10 11">
    <name type="scientific">Novosphingobium pokkalii</name>
    <dbReference type="NCBI Taxonomy" id="1770194"/>
    <lineage>
        <taxon>Bacteria</taxon>
        <taxon>Pseudomonadati</taxon>
        <taxon>Pseudomonadota</taxon>
        <taxon>Alphaproteobacteria</taxon>
        <taxon>Sphingomonadales</taxon>
        <taxon>Sphingomonadaceae</taxon>
        <taxon>Novosphingobium</taxon>
    </lineage>
</organism>
<evidence type="ECO:0000256" key="2">
    <source>
        <dbReference type="ARBA" id="ARBA00009347"/>
    </source>
</evidence>
<feature type="domain" description="Acyl-CoA oxidase/dehydrogenase middle" evidence="8">
    <location>
        <begin position="125"/>
        <end position="221"/>
    </location>
</feature>
<dbReference type="RefSeq" id="WP_191325168.1">
    <property type="nucleotide sequence ID" value="NZ_BMZP01000015.1"/>
</dbReference>
<evidence type="ECO:0000256" key="4">
    <source>
        <dbReference type="ARBA" id="ARBA00022827"/>
    </source>
</evidence>
<evidence type="ECO:0000256" key="5">
    <source>
        <dbReference type="ARBA" id="ARBA00023002"/>
    </source>
</evidence>
<reference evidence="11" key="1">
    <citation type="journal article" date="2019" name="Int. J. Syst. Evol. Microbiol.">
        <title>The Global Catalogue of Microorganisms (GCM) 10K type strain sequencing project: providing services to taxonomists for standard genome sequencing and annotation.</title>
        <authorList>
            <consortium name="The Broad Institute Genomics Platform"/>
            <consortium name="The Broad Institute Genome Sequencing Center for Infectious Disease"/>
            <person name="Wu L."/>
            <person name="Ma J."/>
        </authorList>
    </citation>
    <scope>NUCLEOTIDE SEQUENCE [LARGE SCALE GENOMIC DNA]</scope>
    <source>
        <strain evidence="11">KCTC 42224</strain>
    </source>
</reference>
<comment type="similarity">
    <text evidence="2 6">Belongs to the acyl-CoA dehydrogenase family.</text>
</comment>
<keyword evidence="4 6" id="KW-0274">FAD</keyword>
<evidence type="ECO:0000313" key="11">
    <source>
        <dbReference type="Proteomes" id="UP001595683"/>
    </source>
</evidence>
<sequence>MRAETAIQQYRETARRWLEAHAATHGAPARRGLTPEQDLALGRAWMALKYDAGYSGINWPREHGGQGLGALEKLAFEEEEMKFGFPTDYFAVSLGMPVPIILRYLTGDWVLERARAALRGEEIWCQLFSEPSGGSDLAGLRLRATQDQATGDWRLDGQKLWTSYAQYCDYGILVARHDPTLLKHQGLTYFWVDMRAPGTTVRPIKLADGSDHVNEVFFDNVLVPDSQRLGPVGGGFKVALETLVIERHHASDPAGFGPALNLFVREAAAADVDGVPLLEDGRVRERIARNYALQNGLRAIQARNQLMLGLGMEPGPEGAVNKLVSARARQRLSEFVLDLRGAAGVTWEPSGRLDDWVRSWISAPTGRQAGGSDEMLLNTIAERILGLPQDHRPDKGVPFNQIPK</sequence>
<gene>
    <name evidence="10" type="ORF">ACFOOT_17990</name>
</gene>
<accession>A0ABV7V8X4</accession>
<dbReference type="Pfam" id="PF00441">
    <property type="entry name" value="Acyl-CoA_dh_1"/>
    <property type="match status" value="1"/>
</dbReference>
<evidence type="ECO:0000313" key="10">
    <source>
        <dbReference type="EMBL" id="MFC3673317.1"/>
    </source>
</evidence>
<protein>
    <submittedName>
        <fullName evidence="10">Acyl-CoA dehydrogenase family protein</fullName>
    </submittedName>
</protein>
<evidence type="ECO:0000256" key="1">
    <source>
        <dbReference type="ARBA" id="ARBA00001974"/>
    </source>
</evidence>
<evidence type="ECO:0000259" key="7">
    <source>
        <dbReference type="Pfam" id="PF00441"/>
    </source>
</evidence>
<evidence type="ECO:0000259" key="8">
    <source>
        <dbReference type="Pfam" id="PF02770"/>
    </source>
</evidence>
<dbReference type="InterPro" id="IPR006091">
    <property type="entry name" value="Acyl-CoA_Oxase/DH_mid-dom"/>
</dbReference>
<dbReference type="Proteomes" id="UP001595683">
    <property type="component" value="Unassembled WGS sequence"/>
</dbReference>
<keyword evidence="11" id="KW-1185">Reference proteome</keyword>